<dbReference type="InterPro" id="IPR000524">
    <property type="entry name" value="Tscrpt_reg_HTH_GntR"/>
</dbReference>
<keyword evidence="1" id="KW-0805">Transcription regulation</keyword>
<dbReference type="InterPro" id="IPR028978">
    <property type="entry name" value="Chorismate_lyase_/UTRA_dom_sf"/>
</dbReference>
<reference evidence="5 6" key="1">
    <citation type="submission" date="2019-09" db="EMBL/GenBank/DDBJ databases">
        <title>Segnochrobactrum spirostomi gen. nov., sp. nov., isolated from the ciliate Spirostomum cf. yagiui and description of a novel family, Segnochrobactraceae fam. nov. within the order Rhizobiales of the class Alphaproteobacteria.</title>
        <authorList>
            <person name="Akter S."/>
            <person name="Shazib S.U.A."/>
            <person name="Shin M.K."/>
        </authorList>
    </citation>
    <scope>NUCLEOTIDE SEQUENCE [LARGE SCALE GENOMIC DNA]</scope>
    <source>
        <strain evidence="5 6">Sp-1</strain>
    </source>
</reference>
<evidence type="ECO:0000313" key="6">
    <source>
        <dbReference type="Proteomes" id="UP000332515"/>
    </source>
</evidence>
<dbReference type="InterPro" id="IPR050679">
    <property type="entry name" value="Bact_HTH_transcr_reg"/>
</dbReference>
<dbReference type="AlphaFoldDB" id="A0A6A7Y3J0"/>
<dbReference type="CDD" id="cd07377">
    <property type="entry name" value="WHTH_GntR"/>
    <property type="match status" value="1"/>
</dbReference>
<gene>
    <name evidence="5" type="primary">phnF</name>
    <name evidence="5" type="ORF">F0357_09195</name>
</gene>
<dbReference type="GO" id="GO:0003700">
    <property type="term" value="F:DNA-binding transcription factor activity"/>
    <property type="evidence" value="ECO:0007669"/>
    <property type="project" value="InterPro"/>
</dbReference>
<dbReference type="PANTHER" id="PTHR44846">
    <property type="entry name" value="MANNOSYL-D-GLYCERATE TRANSPORT/METABOLISM SYSTEM REPRESSOR MNGR-RELATED"/>
    <property type="match status" value="1"/>
</dbReference>
<keyword evidence="3" id="KW-0804">Transcription</keyword>
<dbReference type="InterPro" id="IPR012702">
    <property type="entry name" value="CP_lyase_PhnF"/>
</dbReference>
<dbReference type="SUPFAM" id="SSF46785">
    <property type="entry name" value="Winged helix' DNA-binding domain"/>
    <property type="match status" value="1"/>
</dbReference>
<name>A0A6A7Y3J0_9HYPH</name>
<evidence type="ECO:0000256" key="3">
    <source>
        <dbReference type="ARBA" id="ARBA00023163"/>
    </source>
</evidence>
<dbReference type="PROSITE" id="PS50949">
    <property type="entry name" value="HTH_GNTR"/>
    <property type="match status" value="1"/>
</dbReference>
<dbReference type="Gene3D" id="3.40.1410.10">
    <property type="entry name" value="Chorismate lyase-like"/>
    <property type="match status" value="1"/>
</dbReference>
<comment type="caution">
    <text evidence="5">The sequence shown here is derived from an EMBL/GenBank/DDBJ whole genome shotgun (WGS) entry which is preliminary data.</text>
</comment>
<dbReference type="NCBIfam" id="TIGR02325">
    <property type="entry name" value="C_P_lyase_phnF"/>
    <property type="match status" value="1"/>
</dbReference>
<organism evidence="5 6">
    <name type="scientific">Segnochrobactrum spirostomi</name>
    <dbReference type="NCBI Taxonomy" id="2608987"/>
    <lineage>
        <taxon>Bacteria</taxon>
        <taxon>Pseudomonadati</taxon>
        <taxon>Pseudomonadota</taxon>
        <taxon>Alphaproteobacteria</taxon>
        <taxon>Hyphomicrobiales</taxon>
        <taxon>Segnochrobactraceae</taxon>
        <taxon>Segnochrobactrum</taxon>
    </lineage>
</organism>
<sequence>MFFRSKDRAGPPGIGAIGGCERKDMMREVSGKRRSGEEVARGLGVAVWRQIADRLRDEIVAGTWAPATRLPTESELAMRFGVNRHTVRRAIAVLATESLVRADQGRGTFVAERPLPYPIAERTRFAANAAAAARVGRAEILGHTHETAAPRLAERLALPLDAPLHRIEMMNTLDDLPFSVATIWVSAERFPEFPNCCAATGSVTAAFARLGVTDYFRRETRITAVMPDKDDAERLGVDTTRPLIITESVDVDPEGRPISTLRTRFLADRIELIVAS</sequence>
<dbReference type="GO" id="GO:0045892">
    <property type="term" value="P:negative regulation of DNA-templated transcription"/>
    <property type="evidence" value="ECO:0007669"/>
    <property type="project" value="TreeGrafter"/>
</dbReference>
<accession>A0A6A7Y3J0</accession>
<dbReference type="InterPro" id="IPR036388">
    <property type="entry name" value="WH-like_DNA-bd_sf"/>
</dbReference>
<dbReference type="GO" id="GO:0003677">
    <property type="term" value="F:DNA binding"/>
    <property type="evidence" value="ECO:0007669"/>
    <property type="project" value="UniProtKB-KW"/>
</dbReference>
<protein>
    <submittedName>
        <fullName evidence="5">Phosphonate metabolism transcriptional regulator PhnF</fullName>
    </submittedName>
</protein>
<dbReference type="PROSITE" id="PS51257">
    <property type="entry name" value="PROKAR_LIPOPROTEIN"/>
    <property type="match status" value="1"/>
</dbReference>
<dbReference type="Gene3D" id="1.10.10.10">
    <property type="entry name" value="Winged helix-like DNA-binding domain superfamily/Winged helix DNA-binding domain"/>
    <property type="match status" value="1"/>
</dbReference>
<dbReference type="SMART" id="SM00866">
    <property type="entry name" value="UTRA"/>
    <property type="match status" value="1"/>
</dbReference>
<dbReference type="PANTHER" id="PTHR44846:SF1">
    <property type="entry name" value="MANNOSYL-D-GLYCERATE TRANSPORT_METABOLISM SYSTEM REPRESSOR MNGR-RELATED"/>
    <property type="match status" value="1"/>
</dbReference>
<keyword evidence="6" id="KW-1185">Reference proteome</keyword>
<evidence type="ECO:0000313" key="5">
    <source>
        <dbReference type="EMBL" id="MQT12818.1"/>
    </source>
</evidence>
<dbReference type="InterPro" id="IPR036390">
    <property type="entry name" value="WH_DNA-bd_sf"/>
</dbReference>
<proteinExistence type="predicted"/>
<dbReference type="Pfam" id="PF00392">
    <property type="entry name" value="GntR"/>
    <property type="match status" value="1"/>
</dbReference>
<keyword evidence="2" id="KW-0238">DNA-binding</keyword>
<evidence type="ECO:0000256" key="2">
    <source>
        <dbReference type="ARBA" id="ARBA00023125"/>
    </source>
</evidence>
<dbReference type="PRINTS" id="PR00035">
    <property type="entry name" value="HTHGNTR"/>
</dbReference>
<dbReference type="Proteomes" id="UP000332515">
    <property type="component" value="Unassembled WGS sequence"/>
</dbReference>
<dbReference type="EMBL" id="VWNA01000001">
    <property type="protein sequence ID" value="MQT12818.1"/>
    <property type="molecule type" value="Genomic_DNA"/>
</dbReference>
<evidence type="ECO:0000259" key="4">
    <source>
        <dbReference type="PROSITE" id="PS50949"/>
    </source>
</evidence>
<evidence type="ECO:0000256" key="1">
    <source>
        <dbReference type="ARBA" id="ARBA00023015"/>
    </source>
</evidence>
<dbReference type="Pfam" id="PF07702">
    <property type="entry name" value="UTRA"/>
    <property type="match status" value="1"/>
</dbReference>
<dbReference type="SUPFAM" id="SSF64288">
    <property type="entry name" value="Chorismate lyase-like"/>
    <property type="match status" value="1"/>
</dbReference>
<dbReference type="SMART" id="SM00345">
    <property type="entry name" value="HTH_GNTR"/>
    <property type="match status" value="1"/>
</dbReference>
<dbReference type="InterPro" id="IPR011663">
    <property type="entry name" value="UTRA"/>
</dbReference>
<feature type="domain" description="HTH gntR-type" evidence="4">
    <location>
        <begin position="45"/>
        <end position="113"/>
    </location>
</feature>